<dbReference type="InterPro" id="IPR003599">
    <property type="entry name" value="Ig_sub"/>
</dbReference>
<evidence type="ECO:0000256" key="3">
    <source>
        <dbReference type="ARBA" id="ARBA00023170"/>
    </source>
</evidence>
<dbReference type="AlphaFoldDB" id="A0A553RPZ6"/>
<dbReference type="PROSITE" id="PS50835">
    <property type="entry name" value="IG_LIKE"/>
    <property type="match status" value="1"/>
</dbReference>
<protein>
    <recommendedName>
        <fullName evidence="6">Ig-like domain-containing protein</fullName>
    </recommendedName>
</protein>
<evidence type="ECO:0000256" key="5">
    <source>
        <dbReference type="ARBA" id="ARBA00043266"/>
    </source>
</evidence>
<dbReference type="SMART" id="SM00406">
    <property type="entry name" value="IGv"/>
    <property type="match status" value="1"/>
</dbReference>
<name>A0A553RPZ6_9TELE</name>
<dbReference type="STRING" id="623744.A0A553RPZ6"/>
<evidence type="ECO:0000259" key="6">
    <source>
        <dbReference type="PROSITE" id="PS50835"/>
    </source>
</evidence>
<feature type="domain" description="Ig-like" evidence="6">
    <location>
        <begin position="25"/>
        <end position="128"/>
    </location>
</feature>
<dbReference type="Proteomes" id="UP000316079">
    <property type="component" value="Unassembled WGS sequence"/>
</dbReference>
<dbReference type="SUPFAM" id="SSF48726">
    <property type="entry name" value="Immunoglobulin"/>
    <property type="match status" value="1"/>
</dbReference>
<dbReference type="EMBL" id="SRMA01000856">
    <property type="protein sequence ID" value="TRZ04252.1"/>
    <property type="molecule type" value="Genomic_DNA"/>
</dbReference>
<dbReference type="InterPro" id="IPR007110">
    <property type="entry name" value="Ig-like_dom"/>
</dbReference>
<dbReference type="InterPro" id="IPR013783">
    <property type="entry name" value="Ig-like_fold"/>
</dbReference>
<evidence type="ECO:0000256" key="4">
    <source>
        <dbReference type="ARBA" id="ARBA00023319"/>
    </source>
</evidence>
<keyword evidence="3" id="KW-0675">Receptor</keyword>
<evidence type="ECO:0000256" key="2">
    <source>
        <dbReference type="ARBA" id="ARBA00023130"/>
    </source>
</evidence>
<organism evidence="7 8">
    <name type="scientific">Danionella cerebrum</name>
    <dbReference type="NCBI Taxonomy" id="2873325"/>
    <lineage>
        <taxon>Eukaryota</taxon>
        <taxon>Metazoa</taxon>
        <taxon>Chordata</taxon>
        <taxon>Craniata</taxon>
        <taxon>Vertebrata</taxon>
        <taxon>Euteleostomi</taxon>
        <taxon>Actinopterygii</taxon>
        <taxon>Neopterygii</taxon>
        <taxon>Teleostei</taxon>
        <taxon>Ostariophysi</taxon>
        <taxon>Cypriniformes</taxon>
        <taxon>Danionidae</taxon>
        <taxon>Danioninae</taxon>
        <taxon>Danionella</taxon>
    </lineage>
</organism>
<keyword evidence="2" id="KW-1064">Adaptive immunity</keyword>
<dbReference type="OrthoDB" id="9631130at2759"/>
<dbReference type="Pfam" id="PF07686">
    <property type="entry name" value="V-set"/>
    <property type="match status" value="1"/>
</dbReference>
<keyword evidence="5" id="KW-1279">T cell receptor</keyword>
<gene>
    <name evidence="7" type="ORF">DNTS_029936</name>
</gene>
<proteinExistence type="predicted"/>
<dbReference type="InterPro" id="IPR036179">
    <property type="entry name" value="Ig-like_dom_sf"/>
</dbReference>
<dbReference type="PANTHER" id="PTHR19367">
    <property type="entry name" value="T-CELL RECEPTOR ALPHA CHAIN V REGION"/>
    <property type="match status" value="1"/>
</dbReference>
<keyword evidence="4" id="KW-0393">Immunoglobulin domain</keyword>
<evidence type="ECO:0000313" key="7">
    <source>
        <dbReference type="EMBL" id="TRZ04252.1"/>
    </source>
</evidence>
<dbReference type="GO" id="GO:0002250">
    <property type="term" value="P:adaptive immune response"/>
    <property type="evidence" value="ECO:0007669"/>
    <property type="project" value="UniProtKB-KW"/>
</dbReference>
<sequence length="128" mass="14661">MTLKRKADTMAHRLVLILFTYFWGPVSMDSVHQEARAQTALEGETVTIKCTYSTNDQFPYLFWYQRQANNFPQLMLKRFSGSSENEKPFEKRFDASLNLSSSSVPLTIQNVIASDSAVYYCALKPTET</sequence>
<keyword evidence="5" id="KW-0391">Immunity</keyword>
<dbReference type="Gene3D" id="2.60.40.10">
    <property type="entry name" value="Immunoglobulins"/>
    <property type="match status" value="1"/>
</dbReference>
<dbReference type="SMART" id="SM00409">
    <property type="entry name" value="IG"/>
    <property type="match status" value="1"/>
</dbReference>
<comment type="caution">
    <text evidence="7">The sequence shown here is derived from an EMBL/GenBank/DDBJ whole genome shotgun (WGS) entry which is preliminary data.</text>
</comment>
<evidence type="ECO:0000256" key="1">
    <source>
        <dbReference type="ARBA" id="ARBA00022729"/>
    </source>
</evidence>
<dbReference type="PANTHER" id="PTHR19367:SF18">
    <property type="entry name" value="T CELL RECEPTOR ALPHA VARIABLE 16"/>
    <property type="match status" value="1"/>
</dbReference>
<evidence type="ECO:0000313" key="8">
    <source>
        <dbReference type="Proteomes" id="UP000316079"/>
    </source>
</evidence>
<dbReference type="GO" id="GO:0042101">
    <property type="term" value="C:T cell receptor complex"/>
    <property type="evidence" value="ECO:0007669"/>
    <property type="project" value="UniProtKB-KW"/>
</dbReference>
<accession>A0A553RPZ6</accession>
<dbReference type="InterPro" id="IPR051287">
    <property type="entry name" value="TCR_variable_region"/>
</dbReference>
<keyword evidence="8" id="KW-1185">Reference proteome</keyword>
<dbReference type="InterPro" id="IPR013106">
    <property type="entry name" value="Ig_V-set"/>
</dbReference>
<reference evidence="7 8" key="1">
    <citation type="journal article" date="2019" name="Sci. Data">
        <title>Hybrid genome assembly and annotation of Danionella translucida.</title>
        <authorList>
            <person name="Kadobianskyi M."/>
            <person name="Schulze L."/>
            <person name="Schuelke M."/>
            <person name="Judkewitz B."/>
        </authorList>
    </citation>
    <scope>NUCLEOTIDE SEQUENCE [LARGE SCALE GENOMIC DNA]</scope>
    <source>
        <strain evidence="7 8">Bolton</strain>
    </source>
</reference>
<keyword evidence="1" id="KW-0732">Signal</keyword>